<accession>A0A1Z3NBP2</accession>
<gene>
    <name evidence="3" type="ORF">B9G79_15495</name>
</gene>
<dbReference type="AlphaFoldDB" id="A0A1Z3NBP2"/>
<evidence type="ECO:0000256" key="1">
    <source>
        <dbReference type="ARBA" id="ARBA00023002"/>
    </source>
</evidence>
<proteinExistence type="predicted"/>
<keyword evidence="1" id="KW-0560">Oxidoreductase</keyword>
<name>A0A1Z3NBP2_BDEBC</name>
<dbReference type="InterPro" id="IPR016162">
    <property type="entry name" value="Ald_DH_N"/>
</dbReference>
<dbReference type="InterPro" id="IPR015590">
    <property type="entry name" value="Aldehyde_DH_dom"/>
</dbReference>
<evidence type="ECO:0000313" key="3">
    <source>
        <dbReference type="EMBL" id="ASD64866.1"/>
    </source>
</evidence>
<dbReference type="InterPro" id="IPR016161">
    <property type="entry name" value="Ald_DH/histidinol_DH"/>
</dbReference>
<dbReference type="Gene3D" id="3.40.309.10">
    <property type="entry name" value="Aldehyde Dehydrogenase, Chain A, domain 2"/>
    <property type="match status" value="1"/>
</dbReference>
<dbReference type="GO" id="GO:0016620">
    <property type="term" value="F:oxidoreductase activity, acting on the aldehyde or oxo group of donors, NAD or NADP as acceptor"/>
    <property type="evidence" value="ECO:0007669"/>
    <property type="project" value="InterPro"/>
</dbReference>
<organism evidence="3 4">
    <name type="scientific">Bdellovibrio bacteriovorus</name>
    <dbReference type="NCBI Taxonomy" id="959"/>
    <lineage>
        <taxon>Bacteria</taxon>
        <taxon>Pseudomonadati</taxon>
        <taxon>Bdellovibrionota</taxon>
        <taxon>Bdellovibrionia</taxon>
        <taxon>Bdellovibrionales</taxon>
        <taxon>Pseudobdellovibrionaceae</taxon>
        <taxon>Bdellovibrio</taxon>
    </lineage>
</organism>
<dbReference type="SUPFAM" id="SSF53720">
    <property type="entry name" value="ALDH-like"/>
    <property type="match status" value="1"/>
</dbReference>
<protein>
    <submittedName>
        <fullName evidence="3">Aldehyde dehydrogenase</fullName>
    </submittedName>
</protein>
<feature type="domain" description="Aldehyde dehydrogenase" evidence="2">
    <location>
        <begin position="11"/>
        <end position="456"/>
    </location>
</feature>
<dbReference type="Proteomes" id="UP000197003">
    <property type="component" value="Chromosome"/>
</dbReference>
<dbReference type="EMBL" id="CP020946">
    <property type="protein sequence ID" value="ASD64866.1"/>
    <property type="molecule type" value="Genomic_DNA"/>
</dbReference>
<dbReference type="Gene3D" id="3.40.605.10">
    <property type="entry name" value="Aldehyde Dehydrogenase, Chain A, domain 1"/>
    <property type="match status" value="1"/>
</dbReference>
<dbReference type="OrthoDB" id="9762913at2"/>
<dbReference type="Pfam" id="PF00171">
    <property type="entry name" value="Aldedh"/>
    <property type="match status" value="1"/>
</dbReference>
<reference evidence="3 4" key="1">
    <citation type="submission" date="2017-04" db="EMBL/GenBank/DDBJ databases">
        <title>Whole genome sequence of Bdellovibrio bacteriovorus strain SSB218315.</title>
        <authorList>
            <person name="Oyedara O."/>
            <person name="Rodriguez-Perez M.A."/>
        </authorList>
    </citation>
    <scope>NUCLEOTIDE SEQUENCE [LARGE SCALE GENOMIC DNA]</scope>
    <source>
        <strain evidence="3 4">SSB218315</strain>
    </source>
</reference>
<evidence type="ECO:0000259" key="2">
    <source>
        <dbReference type="Pfam" id="PF00171"/>
    </source>
</evidence>
<evidence type="ECO:0000313" key="4">
    <source>
        <dbReference type="Proteomes" id="UP000197003"/>
    </source>
</evidence>
<dbReference type="RefSeq" id="WP_088566295.1">
    <property type="nucleotide sequence ID" value="NZ_CP020946.1"/>
</dbReference>
<dbReference type="InterPro" id="IPR016163">
    <property type="entry name" value="Ald_DH_C"/>
</dbReference>
<dbReference type="PANTHER" id="PTHR11699">
    <property type="entry name" value="ALDEHYDE DEHYDROGENASE-RELATED"/>
    <property type="match status" value="1"/>
</dbReference>
<sequence length="461" mass="49700">MELQNFIGGAFVPSDSQKTFAKISPFDGTELARVTASDAMDVIKAIQSAKKAAPVMKELSLSDRAALLLKLASALEEKSSEYAYQEALHQGLSQSFVLQHSLLPAIKILKDVAGSLHQPLSAQVLTQPVGLVGIIASWNLSLLLVIERMAPALAAGNVCVVKISELSPITAQILGEALQKAEIPAGAVSLLQGDAEVGKIVAGHPSIHAVTAVGKTSTMEQIAKAGLSQFKKLQLAGSVKNSCVVLAGTDYQAQMPEIMKSFLLGQGQLCWNSSRLFLLESMSAEFIEAMKAYLDKLQPLTDPKGDSPWTPLITSARREELQKKVQEGKVEHGKVLTGGDSASGPGFHMKPVMMLDLPNCSVLQQDELQGPLFLMTPVKYQHEILKWANTSYLAQSAVVWGPQEKLAKVVSQLDCAQVWLNQWQPNSESNVFGFKQSSFGNPDKAWSGTFYSDVKILTGTL</sequence>